<comment type="caution">
    <text evidence="1">The sequence shown here is derived from an EMBL/GenBank/DDBJ whole genome shotgun (WGS) entry which is preliminary data.</text>
</comment>
<protein>
    <submittedName>
        <fullName evidence="1">Uncharacterized protein</fullName>
    </submittedName>
</protein>
<dbReference type="EMBL" id="JAGSXJ010000003">
    <property type="protein sequence ID" value="KAH6693700.1"/>
    <property type="molecule type" value="Genomic_DNA"/>
</dbReference>
<reference evidence="1" key="1">
    <citation type="journal article" date="2021" name="Nat. Commun.">
        <title>Genetic determinants of endophytism in the Arabidopsis root mycobiome.</title>
        <authorList>
            <person name="Mesny F."/>
            <person name="Miyauchi S."/>
            <person name="Thiergart T."/>
            <person name="Pickel B."/>
            <person name="Atanasova L."/>
            <person name="Karlsson M."/>
            <person name="Huettel B."/>
            <person name="Barry K.W."/>
            <person name="Haridas S."/>
            <person name="Chen C."/>
            <person name="Bauer D."/>
            <person name="Andreopoulos W."/>
            <person name="Pangilinan J."/>
            <person name="LaButti K."/>
            <person name="Riley R."/>
            <person name="Lipzen A."/>
            <person name="Clum A."/>
            <person name="Drula E."/>
            <person name="Henrissat B."/>
            <person name="Kohler A."/>
            <person name="Grigoriev I.V."/>
            <person name="Martin F.M."/>
            <person name="Hacquard S."/>
        </authorList>
    </citation>
    <scope>NUCLEOTIDE SEQUENCE</scope>
    <source>
        <strain evidence="1">MPI-SDFR-AT-0117</strain>
    </source>
</reference>
<evidence type="ECO:0000313" key="2">
    <source>
        <dbReference type="Proteomes" id="UP000770015"/>
    </source>
</evidence>
<name>A0A9P9AFJ0_9PEZI</name>
<proteinExistence type="predicted"/>
<sequence length="91" mass="9698">MAGMVVATTFWPGLGRCQRPICRRVCACTAQPGWKGRGPPPLPPNIGRYPARLHVRVAQGRVGRCCTSKPAAQGEEKKASGLGTCVVTRPD</sequence>
<evidence type="ECO:0000313" key="1">
    <source>
        <dbReference type="EMBL" id="KAH6693700.1"/>
    </source>
</evidence>
<accession>A0A9P9AFJ0</accession>
<dbReference type="Proteomes" id="UP000770015">
    <property type="component" value="Unassembled WGS sequence"/>
</dbReference>
<gene>
    <name evidence="1" type="ORF">F5X68DRAFT_199549</name>
</gene>
<keyword evidence="2" id="KW-1185">Reference proteome</keyword>
<dbReference type="AlphaFoldDB" id="A0A9P9AFJ0"/>
<organism evidence="1 2">
    <name type="scientific">Plectosphaerella plurivora</name>
    <dbReference type="NCBI Taxonomy" id="936078"/>
    <lineage>
        <taxon>Eukaryota</taxon>
        <taxon>Fungi</taxon>
        <taxon>Dikarya</taxon>
        <taxon>Ascomycota</taxon>
        <taxon>Pezizomycotina</taxon>
        <taxon>Sordariomycetes</taxon>
        <taxon>Hypocreomycetidae</taxon>
        <taxon>Glomerellales</taxon>
        <taxon>Plectosphaerellaceae</taxon>
        <taxon>Plectosphaerella</taxon>
    </lineage>
</organism>